<evidence type="ECO:0000256" key="1">
    <source>
        <dbReference type="SAM" id="Phobius"/>
    </source>
</evidence>
<protein>
    <submittedName>
        <fullName evidence="2">DUF1700 domain-containing protein</fullName>
    </submittedName>
</protein>
<dbReference type="RefSeq" id="WP_172235362.1">
    <property type="nucleotide sequence ID" value="NZ_JABFDP010000001.1"/>
</dbReference>
<feature type="transmembrane region" description="Helical" evidence="1">
    <location>
        <begin position="141"/>
        <end position="165"/>
    </location>
</feature>
<feature type="transmembrane region" description="Helical" evidence="1">
    <location>
        <begin position="103"/>
        <end position="129"/>
    </location>
</feature>
<evidence type="ECO:0000313" key="3">
    <source>
        <dbReference type="Proteomes" id="UP001314635"/>
    </source>
</evidence>
<name>A0ABS5G292_9BRAD</name>
<sequence length="192" mass="20082">MDRAAFLGLLKDGLAGLPADDIDEIVADYMSYFDEAAASGRDEIEVAAALGDPRRLARELRAETGLRHWETHRSLGNSAAVLLALGGLATVDIVLLLPLLFAVLLVTLALGLIVFVLGIVGLGLLLSLLKIGHFASIAAMALRAVAGIGLVAGSIGCGALLLLALNAAVRMLGNYARLHYRLLRPGHDLAQS</sequence>
<comment type="caution">
    <text evidence="2">The sequence shown here is derived from an EMBL/GenBank/DDBJ whole genome shotgun (WGS) entry which is preliminary data.</text>
</comment>
<dbReference type="EMBL" id="JAFCLK010000005">
    <property type="protein sequence ID" value="MBR1135435.1"/>
    <property type="molecule type" value="Genomic_DNA"/>
</dbReference>
<feature type="transmembrane region" description="Helical" evidence="1">
    <location>
        <begin position="75"/>
        <end position="97"/>
    </location>
</feature>
<keyword evidence="3" id="KW-1185">Reference proteome</keyword>
<evidence type="ECO:0000313" key="2">
    <source>
        <dbReference type="EMBL" id="MBR1135435.1"/>
    </source>
</evidence>
<proteinExistence type="predicted"/>
<reference evidence="3" key="1">
    <citation type="journal article" date="2021" name="ISME J.">
        <title>Evolutionary origin and ecological implication of a unique nif island in free-living Bradyrhizobium lineages.</title>
        <authorList>
            <person name="Tao J."/>
        </authorList>
    </citation>
    <scope>NUCLEOTIDE SEQUENCE [LARGE SCALE GENOMIC DNA]</scope>
    <source>
        <strain evidence="3">SZCCT0094</strain>
    </source>
</reference>
<accession>A0ABS5G292</accession>
<dbReference type="Pfam" id="PF22564">
    <property type="entry name" value="HAAS"/>
    <property type="match status" value="1"/>
</dbReference>
<keyword evidence="1" id="KW-0812">Transmembrane</keyword>
<organism evidence="2 3">
    <name type="scientific">Bradyrhizobium denitrificans</name>
    <dbReference type="NCBI Taxonomy" id="2734912"/>
    <lineage>
        <taxon>Bacteria</taxon>
        <taxon>Pseudomonadati</taxon>
        <taxon>Pseudomonadota</taxon>
        <taxon>Alphaproteobacteria</taxon>
        <taxon>Hyphomicrobiales</taxon>
        <taxon>Nitrobacteraceae</taxon>
        <taxon>Bradyrhizobium</taxon>
    </lineage>
</organism>
<keyword evidence="1" id="KW-1133">Transmembrane helix</keyword>
<gene>
    <name evidence="2" type="ORF">JQ619_06640</name>
</gene>
<dbReference type="Proteomes" id="UP001314635">
    <property type="component" value="Unassembled WGS sequence"/>
</dbReference>
<keyword evidence="1" id="KW-0472">Membrane</keyword>